<evidence type="ECO:0008006" key="5">
    <source>
        <dbReference type="Google" id="ProtNLM"/>
    </source>
</evidence>
<dbReference type="InterPro" id="IPR021478">
    <property type="entry name" value="DUF3131"/>
</dbReference>
<dbReference type="EMBL" id="BAAANF010000010">
    <property type="protein sequence ID" value="GAA1686443.1"/>
    <property type="molecule type" value="Genomic_DNA"/>
</dbReference>
<feature type="domain" description="Glycoamylase-like" evidence="1">
    <location>
        <begin position="318"/>
        <end position="513"/>
    </location>
</feature>
<dbReference type="InterPro" id="IPR019282">
    <property type="entry name" value="Glycoamylase-like_cons_dom"/>
</dbReference>
<gene>
    <name evidence="3" type="ORF">GCM10009745_33790</name>
</gene>
<name>A0ABN2HG56_9ACTN</name>
<feature type="domain" description="DUF3131" evidence="2">
    <location>
        <begin position="64"/>
        <end position="210"/>
    </location>
</feature>
<keyword evidence="4" id="KW-1185">Reference proteome</keyword>
<organism evidence="3 4">
    <name type="scientific">Kribbella yunnanensis</name>
    <dbReference type="NCBI Taxonomy" id="190194"/>
    <lineage>
        <taxon>Bacteria</taxon>
        <taxon>Bacillati</taxon>
        <taxon>Actinomycetota</taxon>
        <taxon>Actinomycetes</taxon>
        <taxon>Propionibacteriales</taxon>
        <taxon>Kribbellaceae</taxon>
        <taxon>Kribbella</taxon>
    </lineage>
</organism>
<accession>A0ABN2HG56</accession>
<evidence type="ECO:0000259" key="2">
    <source>
        <dbReference type="Pfam" id="PF11329"/>
    </source>
</evidence>
<evidence type="ECO:0000259" key="1">
    <source>
        <dbReference type="Pfam" id="PF10091"/>
    </source>
</evidence>
<dbReference type="Pfam" id="PF10091">
    <property type="entry name" value="Glycoamylase"/>
    <property type="match status" value="1"/>
</dbReference>
<evidence type="ECO:0000313" key="3">
    <source>
        <dbReference type="EMBL" id="GAA1686443.1"/>
    </source>
</evidence>
<comment type="caution">
    <text evidence="3">The sequence shown here is derived from an EMBL/GenBank/DDBJ whole genome shotgun (WGS) entry which is preliminary data.</text>
</comment>
<sequence length="535" mass="58498">MTATINRRTLLTAAGSAALLGGTTRAYGGEPTPGVLGGSEPASPAELLRGGWRPSRADKALVGRWARDTWRSLVAMTDERTGLPADNIGESVSNPVRSKYTSPTNIGGYLWSTVVARHLGIISPQESLRRITQTLTTMQNVVHHTPSGMYFNWYDEATGEVLRVDPDGTKPITPFVSSVDNGWFACALMVVRNAEPQARALADSLLNKMNFAYYYNPAARPGGLMRGGFFETSPPDEATDKGNHAGTGPDVYYRKFHYDTCNTEARIAGYVGFALGQVPPTQYFATYRTFPDSCDWSWVEQKPKGVHRTYLGLDVFEGTYEYRGMRLVPSWGGDMFESLMPDLFVPEATWAPHSWGINHPLTVRAHIEHGLDEAKYGYWGFSPASNPKGGYAVYGVDAIGMDPGGYPSDLEATNFDAGFEGCREGINPNPTYGDGVVTPHAAFLAMSYAPRQAIENLCRIETNLHAYGGGGFYDSVAVKSGLIAKRYLSLDQAMVMGAIGNVFGNDLIRRSFADRRAERGIRPVISQERFESGLV</sequence>
<dbReference type="Gene3D" id="1.50.10.140">
    <property type="match status" value="1"/>
</dbReference>
<dbReference type="Pfam" id="PF11329">
    <property type="entry name" value="DUF3131"/>
    <property type="match status" value="1"/>
</dbReference>
<dbReference type="RefSeq" id="WP_344152062.1">
    <property type="nucleotide sequence ID" value="NZ_BAAANF010000010.1"/>
</dbReference>
<protein>
    <recommendedName>
        <fullName evidence="5">DUF3131 domain-containing protein</fullName>
    </recommendedName>
</protein>
<proteinExistence type="predicted"/>
<evidence type="ECO:0000313" key="4">
    <source>
        <dbReference type="Proteomes" id="UP001500280"/>
    </source>
</evidence>
<dbReference type="Proteomes" id="UP001500280">
    <property type="component" value="Unassembled WGS sequence"/>
</dbReference>
<reference evidence="3 4" key="1">
    <citation type="journal article" date="2019" name="Int. J. Syst. Evol. Microbiol.">
        <title>The Global Catalogue of Microorganisms (GCM) 10K type strain sequencing project: providing services to taxonomists for standard genome sequencing and annotation.</title>
        <authorList>
            <consortium name="The Broad Institute Genomics Platform"/>
            <consortium name="The Broad Institute Genome Sequencing Center for Infectious Disease"/>
            <person name="Wu L."/>
            <person name="Ma J."/>
        </authorList>
    </citation>
    <scope>NUCLEOTIDE SEQUENCE [LARGE SCALE GENOMIC DNA]</scope>
    <source>
        <strain evidence="3 4">JCM 14307</strain>
    </source>
</reference>